<organism evidence="7">
    <name type="scientific">Kitasatospora camelliae</name>
    <dbReference type="NCBI Taxonomy" id="3156397"/>
    <lineage>
        <taxon>Bacteria</taxon>
        <taxon>Bacillati</taxon>
        <taxon>Actinomycetota</taxon>
        <taxon>Actinomycetes</taxon>
        <taxon>Kitasatosporales</taxon>
        <taxon>Streptomycetaceae</taxon>
        <taxon>Kitasatospora</taxon>
    </lineage>
</organism>
<proteinExistence type="predicted"/>
<dbReference type="EMBL" id="CP159872">
    <property type="protein sequence ID" value="XCM78430.1"/>
    <property type="molecule type" value="Genomic_DNA"/>
</dbReference>
<evidence type="ECO:0000256" key="2">
    <source>
        <dbReference type="ARBA" id="ARBA00022475"/>
    </source>
</evidence>
<keyword evidence="2" id="KW-1003">Cell membrane</keyword>
<evidence type="ECO:0000256" key="5">
    <source>
        <dbReference type="ARBA" id="ARBA00023136"/>
    </source>
</evidence>
<reference evidence="7" key="1">
    <citation type="submission" date="2024-06" db="EMBL/GenBank/DDBJ databases">
        <title>The genome sequences of Kitasatospora sp. strain HUAS MG31.</title>
        <authorList>
            <person name="Mo P."/>
        </authorList>
    </citation>
    <scope>NUCLEOTIDE SEQUENCE</scope>
    <source>
        <strain evidence="7">HUAS MG31</strain>
    </source>
</reference>
<protein>
    <submittedName>
        <fullName evidence="7">YhjD/YihY/BrkB family envelope integrity protein</fullName>
    </submittedName>
</protein>
<comment type="subcellular location">
    <subcellularLocation>
        <location evidence="1">Cell membrane</location>
        <topology evidence="1">Multi-pass membrane protein</topology>
    </subcellularLocation>
</comment>
<keyword evidence="5 6" id="KW-0472">Membrane</keyword>
<keyword evidence="3 6" id="KW-0812">Transmembrane</keyword>
<dbReference type="GO" id="GO:0005886">
    <property type="term" value="C:plasma membrane"/>
    <property type="evidence" value="ECO:0007669"/>
    <property type="project" value="UniProtKB-SubCell"/>
</dbReference>
<feature type="transmembrane region" description="Helical" evidence="6">
    <location>
        <begin position="196"/>
        <end position="219"/>
    </location>
</feature>
<evidence type="ECO:0000256" key="6">
    <source>
        <dbReference type="SAM" id="Phobius"/>
    </source>
</evidence>
<accession>A0AAU8JQ66</accession>
<dbReference type="AlphaFoldDB" id="A0AAU8JQ66"/>
<sequence>MRKLRRLVESGRRRYADSWAEALWNRLQAVDFANQGMVFAGTLLLCFVPFMLVANALAGRTAMEGMVRRMGLNQEAASDVSGLIAPAATTSSAVGGASSVFFVVGGIAGVAALQELYHRVFGLSGRPRRNILRLVTALAVMIGGMLLAGWASRALHHLGGPVLLGTVAVVAVAAFWWLMMRILLGRRVPWRNLLPCAWATSVYYVGMAVVFSFTASGMITSNAREYGPIGVVFALMSWLIALGVVIILGAVTGTVWQQRGTPLPAVSARLRRVRKRDAP</sequence>
<keyword evidence="4 6" id="KW-1133">Transmembrane helix</keyword>
<feature type="transmembrane region" description="Helical" evidence="6">
    <location>
        <begin position="93"/>
        <end position="113"/>
    </location>
</feature>
<name>A0AAU8JQ66_9ACTN</name>
<dbReference type="InterPro" id="IPR017039">
    <property type="entry name" value="Virul_fac_BrkB"/>
</dbReference>
<dbReference type="Pfam" id="PF03631">
    <property type="entry name" value="Virul_fac_BrkB"/>
    <property type="match status" value="1"/>
</dbReference>
<feature type="transmembrane region" description="Helical" evidence="6">
    <location>
        <begin position="134"/>
        <end position="151"/>
    </location>
</feature>
<evidence type="ECO:0000313" key="7">
    <source>
        <dbReference type="EMBL" id="XCM78430.1"/>
    </source>
</evidence>
<dbReference type="KEGG" id="kcm:ABWK59_05560"/>
<feature type="transmembrane region" description="Helical" evidence="6">
    <location>
        <begin position="163"/>
        <end position="184"/>
    </location>
</feature>
<feature type="transmembrane region" description="Helical" evidence="6">
    <location>
        <begin position="36"/>
        <end position="58"/>
    </location>
</feature>
<evidence type="ECO:0000256" key="4">
    <source>
        <dbReference type="ARBA" id="ARBA00022989"/>
    </source>
</evidence>
<dbReference type="RefSeq" id="WP_354638315.1">
    <property type="nucleotide sequence ID" value="NZ_CP159872.1"/>
</dbReference>
<evidence type="ECO:0000256" key="3">
    <source>
        <dbReference type="ARBA" id="ARBA00022692"/>
    </source>
</evidence>
<evidence type="ECO:0000256" key="1">
    <source>
        <dbReference type="ARBA" id="ARBA00004651"/>
    </source>
</evidence>
<feature type="transmembrane region" description="Helical" evidence="6">
    <location>
        <begin position="231"/>
        <end position="251"/>
    </location>
</feature>
<gene>
    <name evidence="7" type="ORF">ABWK59_05560</name>
</gene>